<dbReference type="GO" id="GO:0005525">
    <property type="term" value="F:GTP binding"/>
    <property type="evidence" value="ECO:0007669"/>
    <property type="project" value="UniProtKB-KW"/>
</dbReference>
<dbReference type="GO" id="GO:0005829">
    <property type="term" value="C:cytosol"/>
    <property type="evidence" value="ECO:0007669"/>
    <property type="project" value="TreeGrafter"/>
</dbReference>
<dbReference type="Gene3D" id="3.40.50.300">
    <property type="entry name" value="P-loop containing nucleotide triphosphate hydrolases"/>
    <property type="match status" value="1"/>
</dbReference>
<accession>X1BHD6</accession>
<dbReference type="InterPro" id="IPR035647">
    <property type="entry name" value="EFG_III/V"/>
</dbReference>
<sequence length="223" mass="25705">MDPKHRDRLAFIKIASGKFERNKGYIHVRSGRQMKFSSPTSFMAEKKSIIDEAYPGDIVGVHDTGSFKIGDSVTEGEKIRFNGIPSFSPELFRYVENDEPMKSKQLARGLDQLMDEGVAQLFIGIASGRKIIGTVGALQFDVIQYRLQHEYGASCRYENLLMFKACWIETEDAEKLQEFRLRKYQQLATDKENREVYMAESPYALQMAQEKFPQITFHFNSEF</sequence>
<dbReference type="SUPFAM" id="SSF54980">
    <property type="entry name" value="EF-G C-terminal domain-like"/>
    <property type="match status" value="1"/>
</dbReference>
<dbReference type="EMBL" id="BART01016353">
    <property type="protein sequence ID" value="GAG80612.1"/>
    <property type="molecule type" value="Genomic_DNA"/>
</dbReference>
<name>X1BHD6_9ZZZZ</name>
<evidence type="ECO:0000256" key="2">
    <source>
        <dbReference type="ARBA" id="ARBA00022490"/>
    </source>
</evidence>
<dbReference type="Pfam" id="PF22042">
    <property type="entry name" value="EF-G_D2"/>
    <property type="match status" value="1"/>
</dbReference>
<dbReference type="InterPro" id="IPR032090">
    <property type="entry name" value="RF3_C"/>
</dbReference>
<dbReference type="Gene3D" id="3.30.70.3280">
    <property type="entry name" value="Peptide chain release factor 3, domain III"/>
    <property type="match status" value="1"/>
</dbReference>
<comment type="subcellular location">
    <subcellularLocation>
        <location evidence="1">Cytoplasm</location>
    </subcellularLocation>
</comment>
<proteinExistence type="predicted"/>
<dbReference type="InterPro" id="IPR053905">
    <property type="entry name" value="EF-G-like_DII"/>
</dbReference>
<keyword evidence="2" id="KW-0963">Cytoplasm</keyword>
<keyword evidence="4" id="KW-0648">Protein biosynthesis</keyword>
<evidence type="ECO:0000256" key="4">
    <source>
        <dbReference type="ARBA" id="ARBA00022917"/>
    </source>
</evidence>
<evidence type="ECO:0000256" key="5">
    <source>
        <dbReference type="ARBA" id="ARBA00023134"/>
    </source>
</evidence>
<dbReference type="SUPFAM" id="SSF50447">
    <property type="entry name" value="Translation proteins"/>
    <property type="match status" value="1"/>
</dbReference>
<evidence type="ECO:0000313" key="8">
    <source>
        <dbReference type="EMBL" id="GAG80612.1"/>
    </source>
</evidence>
<dbReference type="GO" id="GO:0016150">
    <property type="term" value="F:translation release factor activity, codon nonspecific"/>
    <property type="evidence" value="ECO:0007669"/>
    <property type="project" value="TreeGrafter"/>
</dbReference>
<organism evidence="8">
    <name type="scientific">marine sediment metagenome</name>
    <dbReference type="NCBI Taxonomy" id="412755"/>
    <lineage>
        <taxon>unclassified sequences</taxon>
        <taxon>metagenomes</taxon>
        <taxon>ecological metagenomes</taxon>
    </lineage>
</organism>
<protein>
    <submittedName>
        <fullName evidence="8">Uncharacterized protein</fullName>
    </submittedName>
</protein>
<dbReference type="InterPro" id="IPR009000">
    <property type="entry name" value="Transl_B-barrel_sf"/>
</dbReference>
<dbReference type="Pfam" id="PF16658">
    <property type="entry name" value="RF3_C"/>
    <property type="match status" value="1"/>
</dbReference>
<dbReference type="InterPro" id="IPR004548">
    <property type="entry name" value="PrfC"/>
</dbReference>
<dbReference type="AlphaFoldDB" id="X1BHD6"/>
<keyword evidence="5" id="KW-0342">GTP-binding</keyword>
<keyword evidence="3" id="KW-0547">Nucleotide-binding</keyword>
<comment type="caution">
    <text evidence="8">The sequence shown here is derived from an EMBL/GenBank/DDBJ whole genome shotgun (WGS) entry which is preliminary data.</text>
</comment>
<dbReference type="FunFam" id="3.30.70.3280:FF:000001">
    <property type="entry name" value="Peptide chain release factor 3"/>
    <property type="match status" value="1"/>
</dbReference>
<gene>
    <name evidence="8" type="ORF">S01H4_31476</name>
</gene>
<dbReference type="PANTHER" id="PTHR43556">
    <property type="entry name" value="PEPTIDE CHAIN RELEASE FACTOR RF3"/>
    <property type="match status" value="1"/>
</dbReference>
<evidence type="ECO:0000256" key="3">
    <source>
        <dbReference type="ARBA" id="ARBA00022741"/>
    </source>
</evidence>
<evidence type="ECO:0000259" key="6">
    <source>
        <dbReference type="Pfam" id="PF16658"/>
    </source>
</evidence>
<feature type="domain" description="Peptide chain release factor 3 C-terminal" evidence="6">
    <location>
        <begin position="81"/>
        <end position="208"/>
    </location>
</feature>
<evidence type="ECO:0000256" key="1">
    <source>
        <dbReference type="ARBA" id="ARBA00004496"/>
    </source>
</evidence>
<dbReference type="PANTHER" id="PTHR43556:SF2">
    <property type="entry name" value="PEPTIDE CHAIN RELEASE FACTOR RF3"/>
    <property type="match status" value="1"/>
</dbReference>
<feature type="domain" description="Elongation factor G-like" evidence="7">
    <location>
        <begin position="2"/>
        <end position="75"/>
    </location>
</feature>
<reference evidence="8" key="1">
    <citation type="journal article" date="2014" name="Front. Microbiol.">
        <title>High frequency of phylogenetically diverse reductive dehalogenase-homologous genes in deep subseafloor sedimentary metagenomes.</title>
        <authorList>
            <person name="Kawai M."/>
            <person name="Futagami T."/>
            <person name="Toyoda A."/>
            <person name="Takaki Y."/>
            <person name="Nishi S."/>
            <person name="Hori S."/>
            <person name="Arai W."/>
            <person name="Tsubouchi T."/>
            <person name="Morono Y."/>
            <person name="Uchiyama I."/>
            <person name="Ito T."/>
            <person name="Fujiyama A."/>
            <person name="Inagaki F."/>
            <person name="Takami H."/>
        </authorList>
    </citation>
    <scope>NUCLEOTIDE SEQUENCE</scope>
    <source>
        <strain evidence="8">Expedition CK06-06</strain>
    </source>
</reference>
<dbReference type="InterPro" id="IPR038467">
    <property type="entry name" value="RF3_dom_3_sf"/>
</dbReference>
<dbReference type="InterPro" id="IPR027417">
    <property type="entry name" value="P-loop_NTPase"/>
</dbReference>
<dbReference type="GO" id="GO:0003924">
    <property type="term" value="F:GTPase activity"/>
    <property type="evidence" value="ECO:0007669"/>
    <property type="project" value="InterPro"/>
</dbReference>
<evidence type="ECO:0000259" key="7">
    <source>
        <dbReference type="Pfam" id="PF22042"/>
    </source>
</evidence>